<dbReference type="InterPro" id="IPR051971">
    <property type="entry name" value="E3_ubiquitin-PDZ_ligase"/>
</dbReference>
<feature type="compositionally biased region" description="Polar residues" evidence="2">
    <location>
        <begin position="364"/>
        <end position="385"/>
    </location>
</feature>
<protein>
    <submittedName>
        <fullName evidence="5">PDZ domain-containing protein</fullName>
    </submittedName>
</protein>
<evidence type="ECO:0000259" key="3">
    <source>
        <dbReference type="PROSITE" id="PS50835"/>
    </source>
</evidence>
<dbReference type="WBParaSite" id="jg12147.2">
    <property type="protein sequence ID" value="jg12147.2"/>
    <property type="gene ID" value="jg12147"/>
</dbReference>
<reference evidence="5" key="1">
    <citation type="submission" date="2022-11" db="UniProtKB">
        <authorList>
            <consortium name="WormBaseParasite"/>
        </authorList>
    </citation>
    <scope>IDENTIFICATION</scope>
</reference>
<feature type="coiled-coil region" evidence="1">
    <location>
        <begin position="275"/>
        <end position="302"/>
    </location>
</feature>
<dbReference type="Proteomes" id="UP000887574">
    <property type="component" value="Unplaced"/>
</dbReference>
<feature type="compositionally biased region" description="Polar residues" evidence="2">
    <location>
        <begin position="400"/>
        <end position="414"/>
    </location>
</feature>
<feature type="compositionally biased region" description="Polar residues" evidence="2">
    <location>
        <begin position="307"/>
        <end position="323"/>
    </location>
</feature>
<dbReference type="InterPro" id="IPR007110">
    <property type="entry name" value="Ig-like_dom"/>
</dbReference>
<feature type="compositionally biased region" description="Polar residues" evidence="2">
    <location>
        <begin position="345"/>
        <end position="356"/>
    </location>
</feature>
<feature type="region of interest" description="Disordered" evidence="2">
    <location>
        <begin position="190"/>
        <end position="268"/>
    </location>
</feature>
<organism evidence="4 5">
    <name type="scientific">Ditylenchus dipsaci</name>
    <dbReference type="NCBI Taxonomy" id="166011"/>
    <lineage>
        <taxon>Eukaryota</taxon>
        <taxon>Metazoa</taxon>
        <taxon>Ecdysozoa</taxon>
        <taxon>Nematoda</taxon>
        <taxon>Chromadorea</taxon>
        <taxon>Rhabditida</taxon>
        <taxon>Tylenchina</taxon>
        <taxon>Tylenchomorpha</taxon>
        <taxon>Sphaerularioidea</taxon>
        <taxon>Anguinidae</taxon>
        <taxon>Anguininae</taxon>
        <taxon>Ditylenchus</taxon>
    </lineage>
</organism>
<accession>A0A915CSF6</accession>
<name>A0A915CSF6_9BILA</name>
<keyword evidence="4" id="KW-1185">Reference proteome</keyword>
<feature type="compositionally biased region" description="Basic and acidic residues" evidence="2">
    <location>
        <begin position="229"/>
        <end position="238"/>
    </location>
</feature>
<dbReference type="AlphaFoldDB" id="A0A915CSF6"/>
<dbReference type="PANTHER" id="PTHR15545:SF8">
    <property type="entry name" value="SLO-INTERACTING PROTEIN 1"/>
    <property type="match status" value="1"/>
</dbReference>
<dbReference type="PANTHER" id="PTHR15545">
    <property type="entry name" value="PDZ DOMAIN CONTAINING RING FINGER PROTEIN 3, 4"/>
    <property type="match status" value="1"/>
</dbReference>
<sequence>MKEYDHSHALIIASHQNVSTQTDFIPRNSSIPLFQDNKFLRTIEKMEKRLEFTEDAEAYEELSDDFICSANMAGKEFLLLQQCAQALEYEEVVLQRTKNCRQFGLTLCYGVALSKMMKTVTLIFLLDKLNLGDWPKKMAESISEIRYSRSMECLFTLAKLLFTSFQSLVTELFFFWPGPASQTIFFETESELENDDEEDEDEEDEEDIEADEGLVLTNGTNGGALSPLIEHEDGHSAENSDAEILPPPVSATILPSPQTKISHSKEPQKPVRILEQTLEQELSQLHKEMETIRLECDRLIKKQGNSAHLSMSAMATHQPTHTDSVFPPKSRAKENEHPKSRPTMPLNTSNTLNNRKPWSVKSPPMQNKFQPPSHQFINRFLSNGRQPRHSQPDNDIHAEASSSAYNTGGDSLDSCRSTPLKGDYATQCNTMYGITGGAAPENKFPMRRPLHLTMAERRLNIGNLEPCRPANNISHLPKILTTPLRHQQVLSKTLVSNFAFPNSCVSGSTRQTFSNNGVVFRPGDKMFTSPDKLAETIALQQRLLRQSMIDQANIISAAASAAAPLQPREPAVRNSYSNNNSQMSKNYVPKIHNNTVYLGAGEPNDVGQQYEWKVKRRADGTRYITRRPLRSRVLKAREEQLNRERLGVSTDDDAASDLLKAGKFWTREDRKRHIERNKERKQKHNRILNEKLQTGTADRQILQLSQRKQQRKISHQLLDKFTTIQEYLAHGNMHGNSDLSNQQIGGILSLSSQCFPTKSNNTPQGTPATTTAPPCGMCMHPKARIVDENSLPITQVDGTGQDSCPTITLTCSAPSTDTPIALTWYNAAGSTVDNTFGAGTVMAVLQCSKTNQLQLNNVPVTEVECLTI</sequence>
<feature type="domain" description="Ig-like" evidence="3">
    <location>
        <begin position="781"/>
        <end position="861"/>
    </location>
</feature>
<evidence type="ECO:0000256" key="1">
    <source>
        <dbReference type="SAM" id="Coils"/>
    </source>
</evidence>
<proteinExistence type="predicted"/>
<feature type="compositionally biased region" description="Acidic residues" evidence="2">
    <location>
        <begin position="190"/>
        <end position="212"/>
    </location>
</feature>
<evidence type="ECO:0000256" key="2">
    <source>
        <dbReference type="SAM" id="MobiDB-lite"/>
    </source>
</evidence>
<evidence type="ECO:0000313" key="4">
    <source>
        <dbReference type="Proteomes" id="UP000887574"/>
    </source>
</evidence>
<keyword evidence="1" id="KW-0175">Coiled coil</keyword>
<feature type="region of interest" description="Disordered" evidence="2">
    <location>
        <begin position="307"/>
        <end position="414"/>
    </location>
</feature>
<dbReference type="PROSITE" id="PS50835">
    <property type="entry name" value="IG_LIKE"/>
    <property type="match status" value="1"/>
</dbReference>
<evidence type="ECO:0000313" key="5">
    <source>
        <dbReference type="WBParaSite" id="jg12147.2"/>
    </source>
</evidence>